<evidence type="ECO:0000313" key="2">
    <source>
        <dbReference type="EMBL" id="TQL81535.1"/>
    </source>
</evidence>
<accession>A0A543B9L6</accession>
<dbReference type="Proteomes" id="UP000317209">
    <property type="component" value="Unassembled WGS sequence"/>
</dbReference>
<protein>
    <submittedName>
        <fullName evidence="2">Uncharacterized protein</fullName>
    </submittedName>
</protein>
<dbReference type="AlphaFoldDB" id="A0A543B9L6"/>
<reference evidence="2 3" key="1">
    <citation type="submission" date="2019-06" db="EMBL/GenBank/DDBJ databases">
        <title>Sequencing the genomes of 1000 actinobacteria strains.</title>
        <authorList>
            <person name="Klenk H.-P."/>
        </authorList>
    </citation>
    <scope>NUCLEOTIDE SEQUENCE [LARGE SCALE GENOMIC DNA]</scope>
    <source>
        <strain evidence="2 3">DSM 20169</strain>
    </source>
</reference>
<gene>
    <name evidence="2" type="ORF">FB560_3007</name>
</gene>
<evidence type="ECO:0000313" key="3">
    <source>
        <dbReference type="Proteomes" id="UP000317209"/>
    </source>
</evidence>
<feature type="region of interest" description="Disordered" evidence="1">
    <location>
        <begin position="40"/>
        <end position="60"/>
    </location>
</feature>
<comment type="caution">
    <text evidence="2">The sequence shown here is derived from an EMBL/GenBank/DDBJ whole genome shotgun (WGS) entry which is preliminary data.</text>
</comment>
<dbReference type="RefSeq" id="WP_141873323.1">
    <property type="nucleotide sequence ID" value="NZ_VFOX01000002.1"/>
</dbReference>
<name>A0A543B9L6_9MICO</name>
<dbReference type="OrthoDB" id="5073374at2"/>
<sequence>MTRSRSARPLFRLAATAIVAVSVIPLSGCLYAQIPADPPAVQEPTPTASDAPVDEPTGDLPAELTFAAGQELPATAYIEWGDGFMTADGWESVSPDDGNGGWTYGTTDGTCTAQFWQGVTPDVPVVPGDDSASSDAILGALLQSTTEEITGLATTGEFSYQVGGEGGVENRQVTGEDGDRTWIIATRAFTATGVGLYVIVDCTGGDANGILAEVVERNAVVVTP</sequence>
<keyword evidence="3" id="KW-1185">Reference proteome</keyword>
<evidence type="ECO:0000256" key="1">
    <source>
        <dbReference type="SAM" id="MobiDB-lite"/>
    </source>
</evidence>
<proteinExistence type="predicted"/>
<organism evidence="2 3">
    <name type="scientific">Microbacterium saperdae</name>
    <dbReference type="NCBI Taxonomy" id="69368"/>
    <lineage>
        <taxon>Bacteria</taxon>
        <taxon>Bacillati</taxon>
        <taxon>Actinomycetota</taxon>
        <taxon>Actinomycetes</taxon>
        <taxon>Micrococcales</taxon>
        <taxon>Microbacteriaceae</taxon>
        <taxon>Microbacterium</taxon>
    </lineage>
</organism>
<dbReference type="EMBL" id="VFOX01000002">
    <property type="protein sequence ID" value="TQL81535.1"/>
    <property type="molecule type" value="Genomic_DNA"/>
</dbReference>